<dbReference type="Pfam" id="PF22691">
    <property type="entry name" value="Thiolase_C_1"/>
    <property type="match status" value="1"/>
</dbReference>
<dbReference type="InterPro" id="IPR036527">
    <property type="entry name" value="SCP2_sterol-bd_dom_sf"/>
</dbReference>
<dbReference type="Pfam" id="PF00108">
    <property type="entry name" value="Thiolase_N"/>
    <property type="match status" value="1"/>
</dbReference>
<evidence type="ECO:0000256" key="1">
    <source>
        <dbReference type="ARBA" id="ARBA00022490"/>
    </source>
</evidence>
<keyword evidence="9" id="KW-1185">Reference proteome</keyword>
<dbReference type="Proteomes" id="UP000837857">
    <property type="component" value="Chromosome 15"/>
</dbReference>
<dbReference type="CDD" id="cd00829">
    <property type="entry name" value="SCP-x_thiolase"/>
    <property type="match status" value="1"/>
</dbReference>
<evidence type="ECO:0000259" key="6">
    <source>
        <dbReference type="Pfam" id="PF02036"/>
    </source>
</evidence>
<reference evidence="8" key="1">
    <citation type="submission" date="2022-03" db="EMBL/GenBank/DDBJ databases">
        <authorList>
            <person name="Martin H S."/>
        </authorList>
    </citation>
    <scope>NUCLEOTIDE SEQUENCE</scope>
</reference>
<feature type="domain" description="SCP2" evidence="6">
    <location>
        <begin position="437"/>
        <end position="518"/>
    </location>
</feature>
<feature type="domain" description="Thiolase N-terminal" evidence="5">
    <location>
        <begin position="5"/>
        <end position="228"/>
    </location>
</feature>
<feature type="domain" description="Thiolase C-terminal" evidence="7">
    <location>
        <begin position="268"/>
        <end position="383"/>
    </location>
</feature>
<keyword evidence="3" id="KW-0012">Acyltransferase</keyword>
<organism evidence="8 9">
    <name type="scientific">Iphiclides podalirius</name>
    <name type="common">scarce swallowtail</name>
    <dbReference type="NCBI Taxonomy" id="110791"/>
    <lineage>
        <taxon>Eukaryota</taxon>
        <taxon>Metazoa</taxon>
        <taxon>Ecdysozoa</taxon>
        <taxon>Arthropoda</taxon>
        <taxon>Hexapoda</taxon>
        <taxon>Insecta</taxon>
        <taxon>Pterygota</taxon>
        <taxon>Neoptera</taxon>
        <taxon>Endopterygota</taxon>
        <taxon>Lepidoptera</taxon>
        <taxon>Glossata</taxon>
        <taxon>Ditrysia</taxon>
        <taxon>Papilionoidea</taxon>
        <taxon>Papilionidae</taxon>
        <taxon>Papilioninae</taxon>
        <taxon>Iphiclides</taxon>
    </lineage>
</organism>
<protein>
    <recommendedName>
        <fullName evidence="4">acetyl-CoA C-acyltransferase</fullName>
        <ecNumber evidence="4">2.3.1.16</ecNumber>
    </recommendedName>
</protein>
<dbReference type="InterPro" id="IPR016039">
    <property type="entry name" value="Thiolase-like"/>
</dbReference>
<feature type="non-terminal residue" evidence="8">
    <location>
        <position position="526"/>
    </location>
</feature>
<name>A0ABN8I1G4_9NEOP</name>
<proteinExistence type="predicted"/>
<keyword evidence="1" id="KW-0963">Cytoplasm</keyword>
<evidence type="ECO:0000256" key="2">
    <source>
        <dbReference type="ARBA" id="ARBA00023098"/>
    </source>
</evidence>
<evidence type="ECO:0000259" key="7">
    <source>
        <dbReference type="Pfam" id="PF22691"/>
    </source>
</evidence>
<keyword evidence="2" id="KW-0443">Lipid metabolism</keyword>
<dbReference type="Gene3D" id="3.30.1050.10">
    <property type="entry name" value="SCP2 sterol-binding domain"/>
    <property type="match status" value="1"/>
</dbReference>
<dbReference type="SUPFAM" id="SSF55718">
    <property type="entry name" value="SCP-like"/>
    <property type="match status" value="1"/>
</dbReference>
<evidence type="ECO:0000313" key="9">
    <source>
        <dbReference type="Proteomes" id="UP000837857"/>
    </source>
</evidence>
<dbReference type="Pfam" id="PF02036">
    <property type="entry name" value="SCP2"/>
    <property type="match status" value="1"/>
</dbReference>
<accession>A0ABN8I1G4</accession>
<evidence type="ECO:0000259" key="5">
    <source>
        <dbReference type="Pfam" id="PF00108"/>
    </source>
</evidence>
<dbReference type="InterPro" id="IPR020616">
    <property type="entry name" value="Thiolase_N"/>
</dbReference>
<dbReference type="PANTHER" id="PTHR42870:SF1">
    <property type="entry name" value="NON-SPECIFIC LIPID-TRANSFER PROTEIN-LIKE 2"/>
    <property type="match status" value="1"/>
</dbReference>
<evidence type="ECO:0000313" key="8">
    <source>
        <dbReference type="EMBL" id="CAH2044200.1"/>
    </source>
</evidence>
<evidence type="ECO:0000256" key="3">
    <source>
        <dbReference type="ARBA" id="ARBA00023315"/>
    </source>
</evidence>
<evidence type="ECO:0000256" key="4">
    <source>
        <dbReference type="ARBA" id="ARBA00024073"/>
    </source>
</evidence>
<dbReference type="EC" id="2.3.1.16" evidence="4"/>
<dbReference type="InterPro" id="IPR003033">
    <property type="entry name" value="SCP2_sterol-bd_dom"/>
</dbReference>
<dbReference type="SUPFAM" id="SSF53901">
    <property type="entry name" value="Thiolase-like"/>
    <property type="match status" value="2"/>
</dbReference>
<sequence>MSVNVYVVGVGMTNFEKPNAGIDYPEIGKAAVEQALKDCNISYDSVQQAVCGYVYGDSTSGQRVLYQVGMTGIPIINVNNHGATGATALFLAHQLIQGGLADVVLALGFEKMTPGRLPGTAYPDRTYPLDKHQYKMLEMVQVENAPPTAQCFGNAAIEHMKKYGTSTLQFAKIAVKNHHNGSKNPRALNKRSYTLDEVLNSKYIFGPLTKLQCCSNSSGAAAAVLMSEKAVANYRLHEKAVQILGMAMATDTAAVFIDKSVMKIAGYDMTALAAKQVYEKTGISPSQIDVVELHDCFTTNELITYEGLQLCGEGKGGEFVDAGDNTYGGKVVVNPSGGLLARGNPIGATGLAQCAELVWQLRGEAENRQVPNARIGLQHNLGLGGAVVVAIYRGFSSNVSRGPKGTVAPDKFRVHKYLKSLEKSMQNKGMDPVTVPAVFAIKVSDETTGAEGYWVVNTKEGSMKITYMAYGEPDFTVTGTDGDIVEVMIDETDSSAANYQGTLRLQGQLDLSLRHKSLANKVRAKI</sequence>
<dbReference type="EMBL" id="OW152827">
    <property type="protein sequence ID" value="CAH2044200.1"/>
    <property type="molecule type" value="Genomic_DNA"/>
</dbReference>
<dbReference type="NCBIfam" id="NF006102">
    <property type="entry name" value="PRK08256.1"/>
    <property type="match status" value="1"/>
</dbReference>
<dbReference type="Gene3D" id="3.40.47.10">
    <property type="match status" value="1"/>
</dbReference>
<keyword evidence="3" id="KW-0808">Transferase</keyword>
<dbReference type="InterPro" id="IPR055140">
    <property type="entry name" value="Thiolase_C_2"/>
</dbReference>
<dbReference type="PANTHER" id="PTHR42870">
    <property type="entry name" value="ACETYL-COA C-ACETYLTRANSFERASE"/>
    <property type="match status" value="1"/>
</dbReference>
<gene>
    <name evidence="8" type="ORF">IPOD504_LOCUS4628</name>
</gene>